<dbReference type="InterPro" id="IPR013610">
    <property type="entry name" value="ArdC_N"/>
</dbReference>
<organism evidence="3 4">
    <name type="scientific">Mariprofundus ferrooxydans PV-1</name>
    <dbReference type="NCBI Taxonomy" id="314345"/>
    <lineage>
        <taxon>Bacteria</taxon>
        <taxon>Pseudomonadati</taxon>
        <taxon>Pseudomonadota</taxon>
        <taxon>Candidatius Mariprofundia</taxon>
        <taxon>Mariprofundales</taxon>
        <taxon>Mariprofundaceae</taxon>
        <taxon>Mariprofundus</taxon>
    </lineage>
</organism>
<gene>
    <name evidence="3" type="ORF">SPV1_04708</name>
</gene>
<dbReference type="InParanoid" id="Q0F349"/>
<evidence type="ECO:0000313" key="3">
    <source>
        <dbReference type="EMBL" id="EAU56092.1"/>
    </source>
</evidence>
<keyword evidence="4" id="KW-1185">Reference proteome</keyword>
<dbReference type="Proteomes" id="UP000005297">
    <property type="component" value="Unassembled WGS sequence"/>
</dbReference>
<dbReference type="Pfam" id="PF08401">
    <property type="entry name" value="ArdcN"/>
    <property type="match status" value="1"/>
</dbReference>
<comment type="caution">
    <text evidence="3">The sequence shown here is derived from an EMBL/GenBank/DDBJ whole genome shotgun (WGS) entry which is preliminary data.</text>
</comment>
<proteinExistence type="predicted"/>
<dbReference type="HOGENOM" id="CLU_041111_0_0_0"/>
<name>Q0F349_9PROT</name>
<dbReference type="STRING" id="314344.AL013_12230"/>
<dbReference type="RefSeq" id="WP_009851237.1">
    <property type="nucleotide sequence ID" value="NZ_DS022295.1"/>
</dbReference>
<sequence>MKNIYEDVTNRIIAELEKGCAPWVKPWSASNGVPMNAVSQRPYSGVNVLLLWLAMEKNGYQFSRWLTFKQAKGAGLSIRKGEKGVRVVFVKTVERRTDDDDEENISDIIHIMRSFVVFNIEQCEGDEAVLKKLHHPGLDKPRWDGGDQYELAWHIFTSSGAKKVFGPRACYMPKEDGIVMPPLRAFTDKTGEEGRDAYFATLFHELTHWTGHESRLNRDLSGRFGDASYAAEELVAELGSAFLCAHAGIAGQLQHASYIDSWLELLKSDSRAIFTAASRAQQACDFLLSMREEQKQAA</sequence>
<dbReference type="GO" id="GO:0003697">
    <property type="term" value="F:single-stranded DNA binding"/>
    <property type="evidence" value="ECO:0007669"/>
    <property type="project" value="InterPro"/>
</dbReference>
<accession>Q0F349</accession>
<dbReference type="eggNOG" id="COG4227">
    <property type="taxonomic scope" value="Bacteria"/>
</dbReference>
<dbReference type="Pfam" id="PF18818">
    <property type="entry name" value="MPTase-PolyVal"/>
    <property type="match status" value="1"/>
</dbReference>
<evidence type="ECO:0000313" key="4">
    <source>
        <dbReference type="Proteomes" id="UP000005297"/>
    </source>
</evidence>
<dbReference type="PIRSF" id="PIRSF037112">
    <property type="entry name" value="Antirestriction_ArdC"/>
    <property type="match status" value="1"/>
</dbReference>
<feature type="domain" description="N-terminal" evidence="1">
    <location>
        <begin position="2"/>
        <end position="118"/>
    </location>
</feature>
<feature type="domain" description="Polyvalent protein metallopeptidase" evidence="2">
    <location>
        <begin position="155"/>
        <end position="278"/>
    </location>
</feature>
<reference evidence="3 4" key="1">
    <citation type="submission" date="2006-09" db="EMBL/GenBank/DDBJ databases">
        <authorList>
            <person name="Emerson D."/>
            <person name="Ferriera S."/>
            <person name="Johnson J."/>
            <person name="Kravitz S."/>
            <person name="Halpern A."/>
            <person name="Remington K."/>
            <person name="Beeson K."/>
            <person name="Tran B."/>
            <person name="Rogers Y.-H."/>
            <person name="Friedman R."/>
            <person name="Venter J.C."/>
        </authorList>
    </citation>
    <scope>NUCLEOTIDE SEQUENCE [LARGE SCALE GENOMIC DNA]</scope>
    <source>
        <strain evidence="3 4">PV-1</strain>
    </source>
</reference>
<evidence type="ECO:0000259" key="1">
    <source>
        <dbReference type="Pfam" id="PF08401"/>
    </source>
</evidence>
<evidence type="ECO:0000259" key="2">
    <source>
        <dbReference type="Pfam" id="PF18818"/>
    </source>
</evidence>
<dbReference type="EMBL" id="AATS01000001">
    <property type="protein sequence ID" value="EAU56092.1"/>
    <property type="molecule type" value="Genomic_DNA"/>
</dbReference>
<dbReference type="InterPro" id="IPR041459">
    <property type="entry name" value="MPTase-PolyVal"/>
</dbReference>
<protein>
    <submittedName>
        <fullName evidence="3">Probable DNA primase</fullName>
    </submittedName>
</protein>
<dbReference type="InterPro" id="IPR017113">
    <property type="entry name" value="Antirestriction_ArdC"/>
</dbReference>
<dbReference type="AlphaFoldDB" id="Q0F349"/>
<dbReference type="OrthoDB" id="784829at2"/>